<keyword evidence="8 10" id="KW-0472">Membrane</keyword>
<dbReference type="InterPro" id="IPR005821">
    <property type="entry name" value="Ion_trans_dom"/>
</dbReference>
<evidence type="ECO:0000256" key="10">
    <source>
        <dbReference type="SAM" id="Phobius"/>
    </source>
</evidence>
<evidence type="ECO:0000256" key="6">
    <source>
        <dbReference type="ARBA" id="ARBA00022989"/>
    </source>
</evidence>
<dbReference type="EMBL" id="JAGDFL010000038">
    <property type="protein sequence ID" value="KAG7400104.1"/>
    <property type="molecule type" value="Genomic_DNA"/>
</dbReference>
<keyword evidence="7" id="KW-0406">Ion transport</keyword>
<feature type="transmembrane region" description="Helical" evidence="10">
    <location>
        <begin position="460"/>
        <end position="480"/>
    </location>
</feature>
<dbReference type="SMART" id="SM00248">
    <property type="entry name" value="ANK"/>
    <property type="match status" value="4"/>
</dbReference>
<evidence type="ECO:0000259" key="11">
    <source>
        <dbReference type="Pfam" id="PF00520"/>
    </source>
</evidence>
<reference evidence="12" key="1">
    <citation type="submission" date="2021-02" db="EMBL/GenBank/DDBJ databases">
        <authorList>
            <person name="Palmer J.M."/>
        </authorList>
    </citation>
    <scope>NUCLEOTIDE SEQUENCE</scope>
    <source>
        <strain evidence="12">SCRP23</strain>
    </source>
</reference>
<keyword evidence="9" id="KW-0407">Ion channel</keyword>
<dbReference type="PANTHER" id="PTHR10582:SF2">
    <property type="entry name" value="INACTIVE"/>
    <property type="match status" value="1"/>
</dbReference>
<evidence type="ECO:0000256" key="5">
    <source>
        <dbReference type="ARBA" id="ARBA00022737"/>
    </source>
</evidence>
<dbReference type="GO" id="GO:0005886">
    <property type="term" value="C:plasma membrane"/>
    <property type="evidence" value="ECO:0007669"/>
    <property type="project" value="TreeGrafter"/>
</dbReference>
<feature type="domain" description="Ion transport" evidence="11">
    <location>
        <begin position="467"/>
        <end position="697"/>
    </location>
</feature>
<keyword evidence="5" id="KW-0677">Repeat</keyword>
<dbReference type="InterPro" id="IPR024862">
    <property type="entry name" value="TRPV"/>
</dbReference>
<evidence type="ECO:0000256" key="7">
    <source>
        <dbReference type="ARBA" id="ARBA00023065"/>
    </source>
</evidence>
<accession>A0A8T1X486</accession>
<dbReference type="AlphaFoldDB" id="A0A8T1X486"/>
<keyword evidence="2" id="KW-0813">Transport</keyword>
<feature type="transmembrane region" description="Helical" evidence="10">
    <location>
        <begin position="604"/>
        <end position="623"/>
    </location>
</feature>
<comment type="caution">
    <text evidence="12">The sequence shown here is derived from an EMBL/GenBank/DDBJ whole genome shotgun (WGS) entry which is preliminary data.</text>
</comment>
<evidence type="ECO:0000256" key="2">
    <source>
        <dbReference type="ARBA" id="ARBA00022448"/>
    </source>
</evidence>
<organism evidence="12 13">
    <name type="scientific">Phytophthora boehmeriae</name>
    <dbReference type="NCBI Taxonomy" id="109152"/>
    <lineage>
        <taxon>Eukaryota</taxon>
        <taxon>Sar</taxon>
        <taxon>Stramenopiles</taxon>
        <taxon>Oomycota</taxon>
        <taxon>Peronosporomycetes</taxon>
        <taxon>Peronosporales</taxon>
        <taxon>Peronosporaceae</taxon>
        <taxon>Phytophthora</taxon>
    </lineage>
</organism>
<keyword evidence="4 10" id="KW-0812">Transmembrane</keyword>
<feature type="transmembrane region" description="Helical" evidence="10">
    <location>
        <begin position="662"/>
        <end position="684"/>
    </location>
</feature>
<keyword evidence="3" id="KW-0106">Calcium</keyword>
<dbReference type="GO" id="GO:0098703">
    <property type="term" value="P:calcium ion import across plasma membrane"/>
    <property type="evidence" value="ECO:0007669"/>
    <property type="project" value="TreeGrafter"/>
</dbReference>
<dbReference type="InterPro" id="IPR002110">
    <property type="entry name" value="Ankyrin_rpt"/>
</dbReference>
<dbReference type="Proteomes" id="UP000693981">
    <property type="component" value="Unassembled WGS sequence"/>
</dbReference>
<keyword evidence="6 10" id="KW-1133">Transmembrane helix</keyword>
<keyword evidence="13" id="KW-1185">Reference proteome</keyword>
<name>A0A8T1X486_9STRA</name>
<proteinExistence type="predicted"/>
<dbReference type="OrthoDB" id="533508at2759"/>
<evidence type="ECO:0000313" key="13">
    <source>
        <dbReference type="Proteomes" id="UP000693981"/>
    </source>
</evidence>
<dbReference type="PANTHER" id="PTHR10582">
    <property type="entry name" value="TRANSIENT RECEPTOR POTENTIAL ION CHANNEL PROTEIN"/>
    <property type="match status" value="1"/>
</dbReference>
<feature type="transmembrane region" description="Helical" evidence="10">
    <location>
        <begin position="564"/>
        <end position="583"/>
    </location>
</feature>
<comment type="subcellular location">
    <subcellularLocation>
        <location evidence="1">Membrane</location>
        <topology evidence="1">Multi-pass membrane protein</topology>
    </subcellularLocation>
</comment>
<evidence type="ECO:0000256" key="8">
    <source>
        <dbReference type="ARBA" id="ARBA00023136"/>
    </source>
</evidence>
<evidence type="ECO:0000256" key="1">
    <source>
        <dbReference type="ARBA" id="ARBA00004141"/>
    </source>
</evidence>
<evidence type="ECO:0000256" key="3">
    <source>
        <dbReference type="ARBA" id="ARBA00022568"/>
    </source>
</evidence>
<gene>
    <name evidence="12" type="ORF">PHYBOEH_007010</name>
</gene>
<evidence type="ECO:0000256" key="4">
    <source>
        <dbReference type="ARBA" id="ARBA00022692"/>
    </source>
</evidence>
<sequence>MNAPVGRRSVRPKPRRKVSSPWSWLGSAAKVRVDVVAQQVLDHDDGVFLAVRANDLAATLRFIDKDESCLLLRDSVGAAPVHIAFLFAHYELGKRIVLRNTTLATLTYTLENQGELSPYEGENILHIAIMHRQPELVQWLVQNVPQLVNAEVTGKFFGPTKACYFGGTPLLFALTTNQLDIAMVILESNDRLQSTRENESETLASIFMCDRHGNNVLHLAVIRDLPEVYDFALRYVMKLLSPVHQPVLSNRNNVRSDERSGADAYVVESMANAKDRAEESDNSLDATLSASHRHEEINLVDFIKGTNDAGYTRMLDFIMQRNSDELTPLALAAAIGQQHMFEHLFRHSSSVAWRYGPITAFHVPLLDLEQPELRPEAHLGKFQLIHDWIVSLPYPLAPKGNKGYRTAIQCLCSVERISNTLSEHHGTMLEVVSKRLEILKMREIQQLLHKKWKYVGRHRFLWRLAFYLVFLMLLNATTFIPFSSYSSGPLGLAAGLGFAESGSVVLAAVKFLNECCQILLNFGSFTTEGGAGRLDNICTLVTCVSLFVSTGMRVAGEDMLGDAFGAVTLIFAWFYVFFFLLGFRSTGPFVIMILRMIASDIVRFVVVYSAVLFGFSQGIYLAHDGRVGPQAMFIQMRTLIVMGFTGEVNYDDNYASGGRMNAFTQVLVLGYVILVMILLVNLLIAMMGNTYSEVLQESEQRWIAERANIMTSFDNQCPMDLNHKARKLFAIPLQSRTGEEMLYLEMEVNDVEGWLRGGKQ</sequence>
<protein>
    <recommendedName>
        <fullName evidence="11">Ion transport domain-containing protein</fullName>
    </recommendedName>
</protein>
<dbReference type="Pfam" id="PF00520">
    <property type="entry name" value="Ion_trans"/>
    <property type="match status" value="1"/>
</dbReference>
<evidence type="ECO:0000256" key="9">
    <source>
        <dbReference type="ARBA" id="ARBA00023303"/>
    </source>
</evidence>
<evidence type="ECO:0000313" key="12">
    <source>
        <dbReference type="EMBL" id="KAG7400104.1"/>
    </source>
</evidence>
<keyword evidence="3" id="KW-0109">Calcium transport</keyword>
<dbReference type="GO" id="GO:0005216">
    <property type="term" value="F:monoatomic ion channel activity"/>
    <property type="evidence" value="ECO:0007669"/>
    <property type="project" value="InterPro"/>
</dbReference>